<keyword evidence="3" id="KW-1185">Reference proteome</keyword>
<evidence type="ECO:0000256" key="1">
    <source>
        <dbReference type="SAM" id="MobiDB-lite"/>
    </source>
</evidence>
<feature type="non-terminal residue" evidence="2">
    <location>
        <position position="191"/>
    </location>
</feature>
<feature type="region of interest" description="Disordered" evidence="1">
    <location>
        <begin position="23"/>
        <end position="52"/>
    </location>
</feature>
<proteinExistence type="predicted"/>
<gene>
    <name evidence="2" type="ORF">GMARGA_LOCUS43182</name>
</gene>
<evidence type="ECO:0000313" key="3">
    <source>
        <dbReference type="Proteomes" id="UP000789901"/>
    </source>
</evidence>
<feature type="non-terminal residue" evidence="2">
    <location>
        <position position="1"/>
    </location>
</feature>
<dbReference type="EMBL" id="CAJVQB010136892">
    <property type="protein sequence ID" value="CAG8854361.1"/>
    <property type="molecule type" value="Genomic_DNA"/>
</dbReference>
<reference evidence="2 3" key="1">
    <citation type="submission" date="2021-06" db="EMBL/GenBank/DDBJ databases">
        <authorList>
            <person name="Kallberg Y."/>
            <person name="Tangrot J."/>
            <person name="Rosling A."/>
        </authorList>
    </citation>
    <scope>NUCLEOTIDE SEQUENCE [LARGE SCALE GENOMIC DNA]</scope>
    <source>
        <strain evidence="2 3">120-4 pot B 10/14</strain>
    </source>
</reference>
<organism evidence="2 3">
    <name type="scientific">Gigaspora margarita</name>
    <dbReference type="NCBI Taxonomy" id="4874"/>
    <lineage>
        <taxon>Eukaryota</taxon>
        <taxon>Fungi</taxon>
        <taxon>Fungi incertae sedis</taxon>
        <taxon>Mucoromycota</taxon>
        <taxon>Glomeromycotina</taxon>
        <taxon>Glomeromycetes</taxon>
        <taxon>Diversisporales</taxon>
        <taxon>Gigasporaceae</taxon>
        <taxon>Gigaspora</taxon>
    </lineage>
</organism>
<evidence type="ECO:0000313" key="2">
    <source>
        <dbReference type="EMBL" id="CAG8854361.1"/>
    </source>
</evidence>
<name>A0ABN7XHN9_GIGMA</name>
<dbReference type="Proteomes" id="UP000789901">
    <property type="component" value="Unassembled WGS sequence"/>
</dbReference>
<comment type="caution">
    <text evidence="2">The sequence shown here is derived from an EMBL/GenBank/DDBJ whole genome shotgun (WGS) entry which is preliminary data.</text>
</comment>
<sequence length="191" mass="23146">EENEKIQDIIERDEYAKRLREKDKARTKKLIEDRSSSETAKRRNLADDSEARRRLLPEIRERSRQIYLKDRTDKQLQMLELGVLDEDLLFKDEKLSKREKKELEMKKETLRLTKERLSLSGKTDEYSMPEDYITEKGKIDKKRKEEALFQRYEEDRDPNKFVTDQDQWEQTQIVKSQLKVGAQDRIKEEDY</sequence>
<accession>A0ABN7XHN9</accession>
<protein>
    <submittedName>
        <fullName evidence="2">32621_t:CDS:1</fullName>
    </submittedName>
</protein>